<accession>A0A9P8AL80</accession>
<reference evidence="2" key="1">
    <citation type="submission" date="2020-11" db="EMBL/GenBank/DDBJ databases">
        <title>Adaptations for nitrogen fixation in a non-lichenized fungal sporocarp promotes dispersal by wood-feeding termites.</title>
        <authorList>
            <consortium name="DOE Joint Genome Institute"/>
            <person name="Koch R.A."/>
            <person name="Yoon G."/>
            <person name="Arayal U."/>
            <person name="Lail K."/>
            <person name="Amirebrahimi M."/>
            <person name="Labutti K."/>
            <person name="Lipzen A."/>
            <person name="Riley R."/>
            <person name="Barry K."/>
            <person name="Henrissat B."/>
            <person name="Grigoriev I.V."/>
            <person name="Herr J.R."/>
            <person name="Aime M.C."/>
        </authorList>
    </citation>
    <scope>NUCLEOTIDE SEQUENCE</scope>
    <source>
        <strain evidence="2">MCA 3950</strain>
    </source>
</reference>
<feature type="transmembrane region" description="Helical" evidence="1">
    <location>
        <begin position="97"/>
        <end position="121"/>
    </location>
</feature>
<proteinExistence type="predicted"/>
<name>A0A9P8AL80_9AGAR</name>
<gene>
    <name evidence="2" type="ORF">BT62DRAFT_739404</name>
</gene>
<dbReference type="GeneID" id="66104399"/>
<protein>
    <submittedName>
        <fullName evidence="2">Uncharacterized protein</fullName>
    </submittedName>
</protein>
<keyword evidence="1" id="KW-1133">Transmembrane helix</keyword>
<dbReference type="Proteomes" id="UP000812287">
    <property type="component" value="Unassembled WGS sequence"/>
</dbReference>
<dbReference type="EMBL" id="MU250598">
    <property type="protein sequence ID" value="KAG7439356.1"/>
    <property type="molecule type" value="Genomic_DNA"/>
</dbReference>
<evidence type="ECO:0000313" key="2">
    <source>
        <dbReference type="EMBL" id="KAG7439356.1"/>
    </source>
</evidence>
<keyword evidence="3" id="KW-1185">Reference proteome</keyword>
<comment type="caution">
    <text evidence="2">The sequence shown here is derived from an EMBL/GenBank/DDBJ whole genome shotgun (WGS) entry which is preliminary data.</text>
</comment>
<dbReference type="AlphaFoldDB" id="A0A9P8AL80"/>
<keyword evidence="1" id="KW-0472">Membrane</keyword>
<evidence type="ECO:0000313" key="3">
    <source>
        <dbReference type="Proteomes" id="UP000812287"/>
    </source>
</evidence>
<sequence>MCVTGNDKRARDVSSVKFPTRTYALSPSTTNLCAHHHHPLSQSRDTNLRIRDCPRVHWSRPVEPTSPSAVIVGGGALTLQDALSSHELNPNSTPHYVLTRIAIFLFCYHYLLLSCCTLVFARYFRPCPSSVVIYSIS</sequence>
<keyword evidence="1" id="KW-0812">Transmembrane</keyword>
<dbReference type="RefSeq" id="XP_043032856.1">
    <property type="nucleotide sequence ID" value="XM_043182103.1"/>
</dbReference>
<organism evidence="2 3">
    <name type="scientific">Guyanagaster necrorhizus</name>
    <dbReference type="NCBI Taxonomy" id="856835"/>
    <lineage>
        <taxon>Eukaryota</taxon>
        <taxon>Fungi</taxon>
        <taxon>Dikarya</taxon>
        <taxon>Basidiomycota</taxon>
        <taxon>Agaricomycotina</taxon>
        <taxon>Agaricomycetes</taxon>
        <taxon>Agaricomycetidae</taxon>
        <taxon>Agaricales</taxon>
        <taxon>Marasmiineae</taxon>
        <taxon>Physalacriaceae</taxon>
        <taxon>Guyanagaster</taxon>
    </lineage>
</organism>
<evidence type="ECO:0000256" key="1">
    <source>
        <dbReference type="SAM" id="Phobius"/>
    </source>
</evidence>